<organism evidence="1 2">
    <name type="scientific">Actinomadura adrarensis</name>
    <dbReference type="NCBI Taxonomy" id="1819600"/>
    <lineage>
        <taxon>Bacteria</taxon>
        <taxon>Bacillati</taxon>
        <taxon>Actinomycetota</taxon>
        <taxon>Actinomycetes</taxon>
        <taxon>Streptosporangiales</taxon>
        <taxon>Thermomonosporaceae</taxon>
        <taxon>Actinomadura</taxon>
    </lineage>
</organism>
<proteinExistence type="predicted"/>
<accession>A0ABW3CE62</accession>
<gene>
    <name evidence="1" type="ORF">ACFQ07_10570</name>
</gene>
<feature type="non-terminal residue" evidence="1">
    <location>
        <position position="67"/>
    </location>
</feature>
<sequence length="67" mass="6667">MAGMLISLTAGCGVQPSGVIKGASPPSGLTVEGHTVSFYLVADGRLSAVQRPSEPLSRAGTLALLAT</sequence>
<comment type="caution">
    <text evidence="1">The sequence shown here is derived from an EMBL/GenBank/DDBJ whole genome shotgun (WGS) entry which is preliminary data.</text>
</comment>
<reference evidence="2" key="1">
    <citation type="journal article" date="2019" name="Int. J. Syst. Evol. Microbiol.">
        <title>The Global Catalogue of Microorganisms (GCM) 10K type strain sequencing project: providing services to taxonomists for standard genome sequencing and annotation.</title>
        <authorList>
            <consortium name="The Broad Institute Genomics Platform"/>
            <consortium name="The Broad Institute Genome Sequencing Center for Infectious Disease"/>
            <person name="Wu L."/>
            <person name="Ma J."/>
        </authorList>
    </citation>
    <scope>NUCLEOTIDE SEQUENCE [LARGE SCALE GENOMIC DNA]</scope>
    <source>
        <strain evidence="2">JCM 31696</strain>
    </source>
</reference>
<protein>
    <submittedName>
        <fullName evidence="1">Uncharacterized protein</fullName>
    </submittedName>
</protein>
<dbReference type="EMBL" id="JBHTIR010001537">
    <property type="protein sequence ID" value="MFD0852671.1"/>
    <property type="molecule type" value="Genomic_DNA"/>
</dbReference>
<evidence type="ECO:0000313" key="1">
    <source>
        <dbReference type="EMBL" id="MFD0852671.1"/>
    </source>
</evidence>
<dbReference type="Proteomes" id="UP001597083">
    <property type="component" value="Unassembled WGS sequence"/>
</dbReference>
<evidence type="ECO:0000313" key="2">
    <source>
        <dbReference type="Proteomes" id="UP001597083"/>
    </source>
</evidence>
<name>A0ABW3CE62_9ACTN</name>
<keyword evidence="2" id="KW-1185">Reference proteome</keyword>